<dbReference type="OrthoDB" id="7348379at2"/>
<evidence type="ECO:0000256" key="2">
    <source>
        <dbReference type="ARBA" id="ARBA00005989"/>
    </source>
</evidence>
<evidence type="ECO:0000313" key="7">
    <source>
        <dbReference type="Proteomes" id="UP000218418"/>
    </source>
</evidence>
<protein>
    <submittedName>
        <fullName evidence="6">Efem/EfeO family lipoprotein NMB0035</fullName>
    </submittedName>
</protein>
<organism evidence="6 7">
    <name type="scientific">Calothrix parasitica NIES-267</name>
    <dbReference type="NCBI Taxonomy" id="1973488"/>
    <lineage>
        <taxon>Bacteria</taxon>
        <taxon>Bacillati</taxon>
        <taxon>Cyanobacteriota</taxon>
        <taxon>Cyanophyceae</taxon>
        <taxon>Nostocales</taxon>
        <taxon>Calotrichaceae</taxon>
        <taxon>Calothrix</taxon>
    </lineage>
</organism>
<dbReference type="PANTHER" id="PTHR39192:SF1">
    <property type="entry name" value="IRON UPTAKE SYSTEM COMPONENT EFEO"/>
    <property type="match status" value="1"/>
</dbReference>
<feature type="chain" id="PRO_5012216025" evidence="4">
    <location>
        <begin position="25"/>
        <end position="295"/>
    </location>
</feature>
<sequence>MKTILRLFGLGLAALCLVFLTNCAQSSDVASNTDGTSATNVAADTSNYAEQVQAGIQYFQKQAQEQLPLAEKLLEALKSGDVAAAKTAYVNSRPPYEQIEVLAGNFEQEDTDIDARPYAFDKGAQDEAFKGFHRIEALVYREGDLKTAVPYGEGLIASINSLIGKLNDPSNFNAKDHFGGMIAVATEVPAKKISSEEETWSDQSLLIFKNNWIGINSQYEPFAALVKEKDAGIAQEVESAYQACLKSVEPFFTDGQVAAKPYSSVNAKQRDAIVDAAYKYVDALTKARDSLGIEA</sequence>
<name>A0A1Z4LK20_9CYAN</name>
<dbReference type="InterPro" id="IPR034981">
    <property type="entry name" value="Imelysin-like_EfeO/Algp7"/>
</dbReference>
<dbReference type="PANTHER" id="PTHR39192">
    <property type="entry name" value="IRON UPTAKE SYSTEM COMPONENT EFEO"/>
    <property type="match status" value="1"/>
</dbReference>
<evidence type="ECO:0000256" key="1">
    <source>
        <dbReference type="ARBA" id="ARBA00004196"/>
    </source>
</evidence>
<keyword evidence="6" id="KW-0449">Lipoprotein</keyword>
<feature type="domain" description="Imelysin-like" evidence="5">
    <location>
        <begin position="60"/>
        <end position="285"/>
    </location>
</feature>
<dbReference type="GO" id="GO:0030313">
    <property type="term" value="C:cell envelope"/>
    <property type="evidence" value="ECO:0007669"/>
    <property type="project" value="UniProtKB-SubCell"/>
</dbReference>
<reference evidence="6 7" key="1">
    <citation type="submission" date="2017-06" db="EMBL/GenBank/DDBJ databases">
        <title>Genome sequencing of cyanobaciteial culture collection at National Institute for Environmental Studies (NIES).</title>
        <authorList>
            <person name="Hirose Y."/>
            <person name="Shimura Y."/>
            <person name="Fujisawa T."/>
            <person name="Nakamura Y."/>
            <person name="Kawachi M."/>
        </authorList>
    </citation>
    <scope>NUCLEOTIDE SEQUENCE [LARGE SCALE GENOMIC DNA]</scope>
    <source>
        <strain evidence="6 7">NIES-267</strain>
    </source>
</reference>
<evidence type="ECO:0000259" key="5">
    <source>
        <dbReference type="Pfam" id="PF09375"/>
    </source>
</evidence>
<evidence type="ECO:0000313" key="6">
    <source>
        <dbReference type="EMBL" id="BAY81438.1"/>
    </source>
</evidence>
<keyword evidence="7" id="KW-1185">Reference proteome</keyword>
<accession>A0A1Z4LK20</accession>
<keyword evidence="3 4" id="KW-0732">Signal</keyword>
<dbReference type="InterPro" id="IPR018976">
    <property type="entry name" value="Imelysin-like"/>
</dbReference>
<dbReference type="InterPro" id="IPR038352">
    <property type="entry name" value="Imelysin_sf"/>
</dbReference>
<dbReference type="AlphaFoldDB" id="A0A1Z4LK20"/>
<dbReference type="CDD" id="cd14656">
    <property type="entry name" value="Imelysin-like_EfeO"/>
    <property type="match status" value="1"/>
</dbReference>
<evidence type="ECO:0000256" key="3">
    <source>
        <dbReference type="ARBA" id="ARBA00022729"/>
    </source>
</evidence>
<dbReference type="EMBL" id="AP018227">
    <property type="protein sequence ID" value="BAY81438.1"/>
    <property type="molecule type" value="Genomic_DNA"/>
</dbReference>
<gene>
    <name evidence="6" type="ORF">NIES267_09140</name>
</gene>
<feature type="signal peptide" evidence="4">
    <location>
        <begin position="1"/>
        <end position="24"/>
    </location>
</feature>
<dbReference type="Gene3D" id="1.20.1420.20">
    <property type="entry name" value="M75 peptidase, HXXE motif"/>
    <property type="match status" value="1"/>
</dbReference>
<dbReference type="Proteomes" id="UP000218418">
    <property type="component" value="Chromosome"/>
</dbReference>
<comment type="similarity">
    <text evidence="2">Belongs to the EfeM/EfeO family.</text>
</comment>
<evidence type="ECO:0000256" key="4">
    <source>
        <dbReference type="SAM" id="SignalP"/>
    </source>
</evidence>
<dbReference type="InterPro" id="IPR050894">
    <property type="entry name" value="EfeM/EfeO_iron_uptake"/>
</dbReference>
<proteinExistence type="inferred from homology"/>
<dbReference type="Pfam" id="PF09375">
    <property type="entry name" value="Peptidase_M75"/>
    <property type="match status" value="1"/>
</dbReference>
<comment type="subcellular location">
    <subcellularLocation>
        <location evidence="1">Cell envelope</location>
    </subcellularLocation>
</comment>